<sequence>MNVTSYPKVYQLGHRAIKDLFLDEISVEEKIDGSQFSFGVKHDNGFRVLVCRSHHQQINLEEIPKMFTKAVETAQDLTPILRAGLTYRCEYLNKPKHNVLAYDRVPKGNLIIFDIERGIQDFLTPEERDIEAKRIGLESVPIFYRGKLHKYEDVIELLDEVSVLGGQQMEGLVFKNHKRFSDHDGKIMVGKFVRESFKELHSKEYKTNAKHIAIQIGESLNTEARWLKAIQHMKEDGTLTDSPKDIGPLLHAINDDVLEECVDSIKNTLLKYHWKIICRTMTRGFPAWYKDQLAKKQFEDDKACPF</sequence>
<accession>A0A0F9DR36</accession>
<organism evidence="2">
    <name type="scientific">marine sediment metagenome</name>
    <dbReference type="NCBI Taxonomy" id="412755"/>
    <lineage>
        <taxon>unclassified sequences</taxon>
        <taxon>metagenomes</taxon>
        <taxon>ecological metagenomes</taxon>
    </lineage>
</organism>
<dbReference type="InterPro" id="IPR021122">
    <property type="entry name" value="RNA_ligase_dom_REL/Rnl2"/>
</dbReference>
<dbReference type="SUPFAM" id="SSF56091">
    <property type="entry name" value="DNA ligase/mRNA capping enzyme, catalytic domain"/>
    <property type="match status" value="1"/>
</dbReference>
<gene>
    <name evidence="2" type="ORF">LCGC14_2516250</name>
</gene>
<dbReference type="Gene3D" id="3.30.470.30">
    <property type="entry name" value="DNA ligase/mRNA capping enzyme"/>
    <property type="match status" value="1"/>
</dbReference>
<dbReference type="AlphaFoldDB" id="A0A0F9DR36"/>
<comment type="caution">
    <text evidence="2">The sequence shown here is derived from an EMBL/GenBank/DDBJ whole genome shotgun (WGS) entry which is preliminary data.</text>
</comment>
<dbReference type="Pfam" id="PF09414">
    <property type="entry name" value="RNA_ligase"/>
    <property type="match status" value="1"/>
</dbReference>
<feature type="domain" description="RNA ligase" evidence="1">
    <location>
        <begin position="24"/>
        <end position="184"/>
    </location>
</feature>
<reference evidence="2" key="1">
    <citation type="journal article" date="2015" name="Nature">
        <title>Complex archaea that bridge the gap between prokaryotes and eukaryotes.</title>
        <authorList>
            <person name="Spang A."/>
            <person name="Saw J.H."/>
            <person name="Jorgensen S.L."/>
            <person name="Zaremba-Niedzwiedzka K."/>
            <person name="Martijn J."/>
            <person name="Lind A.E."/>
            <person name="van Eijk R."/>
            <person name="Schleper C."/>
            <person name="Guy L."/>
            <person name="Ettema T.J."/>
        </authorList>
    </citation>
    <scope>NUCLEOTIDE SEQUENCE</scope>
</reference>
<evidence type="ECO:0000259" key="1">
    <source>
        <dbReference type="Pfam" id="PF09414"/>
    </source>
</evidence>
<protein>
    <recommendedName>
        <fullName evidence="1">RNA ligase domain-containing protein</fullName>
    </recommendedName>
</protein>
<proteinExistence type="predicted"/>
<name>A0A0F9DR36_9ZZZZ</name>
<evidence type="ECO:0000313" key="2">
    <source>
        <dbReference type="EMBL" id="KKL14383.1"/>
    </source>
</evidence>
<dbReference type="EMBL" id="LAZR01040482">
    <property type="protein sequence ID" value="KKL14383.1"/>
    <property type="molecule type" value="Genomic_DNA"/>
</dbReference>